<evidence type="ECO:0000313" key="3">
    <source>
        <dbReference type="EMBL" id="TRY68504.1"/>
    </source>
</evidence>
<evidence type="ECO:0000313" key="4">
    <source>
        <dbReference type="Proteomes" id="UP000318571"/>
    </source>
</evidence>
<dbReference type="Proteomes" id="UP000318571">
    <property type="component" value="Chromosome 1"/>
</dbReference>
<dbReference type="EMBL" id="VCGU01000010">
    <property type="protein sequence ID" value="TRY68504.1"/>
    <property type="molecule type" value="Genomic_DNA"/>
</dbReference>
<sequence length="140" mass="16016">MAPSPVRATSPHTRFLPHEPQSRDLRILTKRKLRLECQLLQIDLEHKRQKTEADNQKTQLQIQKLKQENEHLLAQAAEVKARTEYFLIATKQMRETGLINHGPSSHAMGPPQPHPHAMNNAHPHPHHQSPIDAHITSLSM</sequence>
<reference evidence="3 4" key="1">
    <citation type="journal article" date="2018" name="Nat. Ecol. Evol.">
        <title>Genomic signatures of mitonuclear coevolution across populations of Tigriopus californicus.</title>
        <authorList>
            <person name="Barreto F.S."/>
            <person name="Watson E.T."/>
            <person name="Lima T.G."/>
            <person name="Willett C.S."/>
            <person name="Edmands S."/>
            <person name="Li W."/>
            <person name="Burton R.S."/>
        </authorList>
    </citation>
    <scope>NUCLEOTIDE SEQUENCE [LARGE SCALE GENOMIC DNA]</scope>
    <source>
        <strain evidence="3 4">San Diego</strain>
    </source>
</reference>
<feature type="coiled-coil region" evidence="1">
    <location>
        <begin position="30"/>
        <end position="82"/>
    </location>
</feature>
<name>A0A553NST9_TIGCA</name>
<keyword evidence="1" id="KW-0175">Coiled coil</keyword>
<gene>
    <name evidence="3" type="ORF">TCAL_14245</name>
</gene>
<proteinExistence type="predicted"/>
<comment type="caution">
    <text evidence="3">The sequence shown here is derived from an EMBL/GenBank/DDBJ whole genome shotgun (WGS) entry which is preliminary data.</text>
</comment>
<evidence type="ECO:0000256" key="2">
    <source>
        <dbReference type="SAM" id="MobiDB-lite"/>
    </source>
</evidence>
<protein>
    <submittedName>
        <fullName evidence="3">Uncharacterized protein</fullName>
    </submittedName>
</protein>
<organism evidence="3 4">
    <name type="scientific">Tigriopus californicus</name>
    <name type="common">Marine copepod</name>
    <dbReference type="NCBI Taxonomy" id="6832"/>
    <lineage>
        <taxon>Eukaryota</taxon>
        <taxon>Metazoa</taxon>
        <taxon>Ecdysozoa</taxon>
        <taxon>Arthropoda</taxon>
        <taxon>Crustacea</taxon>
        <taxon>Multicrustacea</taxon>
        <taxon>Hexanauplia</taxon>
        <taxon>Copepoda</taxon>
        <taxon>Harpacticoida</taxon>
        <taxon>Harpacticidae</taxon>
        <taxon>Tigriopus</taxon>
    </lineage>
</organism>
<keyword evidence="4" id="KW-1185">Reference proteome</keyword>
<feature type="region of interest" description="Disordered" evidence="2">
    <location>
        <begin position="101"/>
        <end position="140"/>
    </location>
</feature>
<accession>A0A553NST9</accession>
<dbReference type="AlphaFoldDB" id="A0A553NST9"/>
<evidence type="ECO:0000256" key="1">
    <source>
        <dbReference type="SAM" id="Coils"/>
    </source>
</evidence>